<dbReference type="CDD" id="cd02440">
    <property type="entry name" value="AdoMet_MTases"/>
    <property type="match status" value="1"/>
</dbReference>
<comment type="catalytic activity">
    <reaction evidence="9">
        <text>N-terminal L-prolyl-L-prolyl-L-lysyl-[protein] + 2 S-adenosyl-L-methionine = N-terminal N,N-dimethyl-L-prolyl-L-prolyl-L-lysyl-[protein] + 2 S-adenosyl-L-homocysteine + 2 H(+)</text>
        <dbReference type="Rhea" id="RHEA:54736"/>
        <dbReference type="Rhea" id="RHEA-COMP:13787"/>
        <dbReference type="Rhea" id="RHEA-COMP:13974"/>
        <dbReference type="ChEBI" id="CHEBI:15378"/>
        <dbReference type="ChEBI" id="CHEBI:57856"/>
        <dbReference type="ChEBI" id="CHEBI:59789"/>
        <dbReference type="ChEBI" id="CHEBI:138059"/>
        <dbReference type="ChEBI" id="CHEBI:138318"/>
        <dbReference type="EC" id="2.1.1.244"/>
    </reaction>
</comment>
<keyword evidence="13" id="KW-1185">Reference proteome</keyword>
<evidence type="ECO:0000256" key="3">
    <source>
        <dbReference type="ARBA" id="ARBA00022603"/>
    </source>
</evidence>
<comment type="similarity">
    <text evidence="2">Belongs to the methyltransferase superfamily. NTM1 family.</text>
</comment>
<dbReference type="PANTHER" id="PTHR12753:SF1">
    <property type="entry name" value="N-TERMINAL XAA-PRO-LYS N-METHYLTRANSFERASE 1"/>
    <property type="match status" value="1"/>
</dbReference>
<feature type="region of interest" description="Disordered" evidence="11">
    <location>
        <begin position="362"/>
        <end position="398"/>
    </location>
</feature>
<protein>
    <recommendedName>
        <fullName evidence="7">protein N-terminal methyltransferase</fullName>
        <ecNumber evidence="7">2.1.1.244</ecNumber>
    </recommendedName>
</protein>
<dbReference type="Gene3D" id="3.40.50.150">
    <property type="entry name" value="Vaccinia Virus protein VP39"/>
    <property type="match status" value="2"/>
</dbReference>
<evidence type="ECO:0000256" key="1">
    <source>
        <dbReference type="ARBA" id="ARBA00004123"/>
    </source>
</evidence>
<evidence type="ECO:0000256" key="6">
    <source>
        <dbReference type="ARBA" id="ARBA00023242"/>
    </source>
</evidence>
<name>A0A8J7P4D6_ATRSP</name>
<organism evidence="12 13">
    <name type="scientific">Atractosteus spatula</name>
    <name type="common">Alligator gar</name>
    <name type="synonym">Lepisosteus spatula</name>
    <dbReference type="NCBI Taxonomy" id="7917"/>
    <lineage>
        <taxon>Eukaryota</taxon>
        <taxon>Metazoa</taxon>
        <taxon>Chordata</taxon>
        <taxon>Craniata</taxon>
        <taxon>Vertebrata</taxon>
        <taxon>Euteleostomi</taxon>
        <taxon>Actinopterygii</taxon>
        <taxon>Neopterygii</taxon>
        <taxon>Holostei</taxon>
        <taxon>Semionotiformes</taxon>
        <taxon>Lepisosteidae</taxon>
        <taxon>Atractosteus</taxon>
    </lineage>
</organism>
<proteinExistence type="inferred from homology"/>
<dbReference type="EMBL" id="JAAWVO010068281">
    <property type="protein sequence ID" value="MBN3323905.1"/>
    <property type="molecule type" value="Genomic_DNA"/>
</dbReference>
<dbReference type="GO" id="GO:0005634">
    <property type="term" value="C:nucleus"/>
    <property type="evidence" value="ECO:0007669"/>
    <property type="project" value="UniProtKB-SubCell"/>
</dbReference>
<gene>
    <name evidence="12" type="primary">Ntmt1</name>
    <name evidence="12" type="ORF">GTO95_0010410</name>
</gene>
<comment type="catalytic activity">
    <reaction evidence="8">
        <text>N-terminal L-seryl-L-prolyl-L-lysyl-[protein] + 3 S-adenosyl-L-methionine = N-terminal N,N,N-trimethyl-L-seryl-L-prolyl-L-lysyl-[protein] + 3 S-adenosyl-L-homocysteine + 3 H(+)</text>
        <dbReference type="Rhea" id="RHEA:54724"/>
        <dbReference type="Rhea" id="RHEA-COMP:13789"/>
        <dbReference type="Rhea" id="RHEA-COMP:13973"/>
        <dbReference type="ChEBI" id="CHEBI:15378"/>
        <dbReference type="ChEBI" id="CHEBI:57856"/>
        <dbReference type="ChEBI" id="CHEBI:59789"/>
        <dbReference type="ChEBI" id="CHEBI:138061"/>
        <dbReference type="ChEBI" id="CHEBI:138317"/>
        <dbReference type="EC" id="2.1.1.244"/>
    </reaction>
</comment>
<reference evidence="12" key="1">
    <citation type="journal article" date="2021" name="Cell">
        <title>Tracing the genetic footprints of vertebrate landing in non-teleost ray-finned fishes.</title>
        <authorList>
            <person name="Bi X."/>
            <person name="Wang K."/>
            <person name="Yang L."/>
            <person name="Pan H."/>
            <person name="Jiang H."/>
            <person name="Wei Q."/>
            <person name="Fang M."/>
            <person name="Yu H."/>
            <person name="Zhu C."/>
            <person name="Cai Y."/>
            <person name="He Y."/>
            <person name="Gan X."/>
            <person name="Zeng H."/>
            <person name="Yu D."/>
            <person name="Zhu Y."/>
            <person name="Jiang H."/>
            <person name="Qiu Q."/>
            <person name="Yang H."/>
            <person name="Zhang Y.E."/>
            <person name="Wang W."/>
            <person name="Zhu M."/>
            <person name="He S."/>
            <person name="Zhang G."/>
        </authorList>
    </citation>
    <scope>NUCLEOTIDE SEQUENCE</scope>
    <source>
        <strain evidence="12">Allg_001</strain>
    </source>
</reference>
<evidence type="ECO:0000256" key="9">
    <source>
        <dbReference type="ARBA" id="ARBA00047885"/>
    </source>
</evidence>
<feature type="non-terminal residue" evidence="12">
    <location>
        <position position="1"/>
    </location>
</feature>
<evidence type="ECO:0000256" key="5">
    <source>
        <dbReference type="ARBA" id="ARBA00022691"/>
    </source>
</evidence>
<feature type="non-terminal residue" evidence="12">
    <location>
        <position position="965"/>
    </location>
</feature>
<comment type="catalytic activity">
    <reaction evidence="10">
        <text>N-terminal L-alanyl-L-prolyl-L-lysyl-[protein] + 3 S-adenosyl-L-methionine = N-terminal N,N,N-trimethyl-L-alanyl-L-prolyl-L-lysyl-[protein] + 3 S-adenosyl-L-homocysteine + 3 H(+)</text>
        <dbReference type="Rhea" id="RHEA:54712"/>
        <dbReference type="Rhea" id="RHEA-COMP:13785"/>
        <dbReference type="Rhea" id="RHEA-COMP:13971"/>
        <dbReference type="ChEBI" id="CHEBI:15378"/>
        <dbReference type="ChEBI" id="CHEBI:57856"/>
        <dbReference type="ChEBI" id="CHEBI:59789"/>
        <dbReference type="ChEBI" id="CHEBI:138057"/>
        <dbReference type="ChEBI" id="CHEBI:138315"/>
        <dbReference type="EC" id="2.1.1.244"/>
    </reaction>
</comment>
<accession>A0A8J7P4D6</accession>
<evidence type="ECO:0000256" key="11">
    <source>
        <dbReference type="SAM" id="MobiDB-lite"/>
    </source>
</evidence>
<dbReference type="Pfam" id="PF05891">
    <property type="entry name" value="Methyltransf_PK"/>
    <property type="match status" value="2"/>
</dbReference>
<keyword evidence="4" id="KW-0808">Transferase</keyword>
<evidence type="ECO:0000256" key="10">
    <source>
        <dbReference type="ARBA" id="ARBA00048167"/>
    </source>
</evidence>
<evidence type="ECO:0000256" key="7">
    <source>
        <dbReference type="ARBA" id="ARBA00039112"/>
    </source>
</evidence>
<keyword evidence="3 12" id="KW-0489">Methyltransferase</keyword>
<dbReference type="GO" id="GO:0032259">
    <property type="term" value="P:methylation"/>
    <property type="evidence" value="ECO:0007669"/>
    <property type="project" value="UniProtKB-KW"/>
</dbReference>
<comment type="subcellular location">
    <subcellularLocation>
        <location evidence="1">Nucleus</location>
    </subcellularLocation>
</comment>
<dbReference type="GO" id="GO:0071885">
    <property type="term" value="F:N-terminal protein N-methyltransferase activity"/>
    <property type="evidence" value="ECO:0007669"/>
    <property type="project" value="UniProtKB-EC"/>
</dbReference>
<dbReference type="AlphaFoldDB" id="A0A8J7P4D6"/>
<evidence type="ECO:0000256" key="8">
    <source>
        <dbReference type="ARBA" id="ARBA00047306"/>
    </source>
</evidence>
<dbReference type="GO" id="GO:0005737">
    <property type="term" value="C:cytoplasm"/>
    <property type="evidence" value="ECO:0007669"/>
    <property type="project" value="TreeGrafter"/>
</dbReference>
<keyword evidence="5" id="KW-0949">S-adenosyl-L-methionine</keyword>
<dbReference type="Proteomes" id="UP000736164">
    <property type="component" value="Unassembled WGS sequence"/>
</dbReference>
<keyword evidence="6" id="KW-0539">Nucleus</keyword>
<dbReference type="InterPro" id="IPR029063">
    <property type="entry name" value="SAM-dependent_MTases_sf"/>
</dbReference>
<dbReference type="EC" id="2.1.1.244" evidence="7"/>
<evidence type="ECO:0000313" key="13">
    <source>
        <dbReference type="Proteomes" id="UP000736164"/>
    </source>
</evidence>
<sequence>MLGIHANAARLPCSARELPRIIADAPTRAAPGGSGHRLADWGAPSSSGRRGVWFRKGLGCPAAAPPPRSRSCEPVWEMWLRNKSSRRDAVNGRIRAGVAWEGIGSCPARSGRDELSAALSLRVPTRLGLQFLGPFPDNPPSVRSETALGFVLAAVPGQLRTSPAVTAQTRRYVFDVKPVGSGRVHERERAVWGGVCVRIQLASPVLPQPGSSASLQLPPTPGVIALEGAHFLACLSPSSRSQGERSLGRAALPYGPLALTLGDLPLCTGTGGGGEPSAGGRTWGAALRSWPSSRALLGGRKQDYGGRSCGGHFRSERPNLAQACDQGGGAEGKGGPLRLGSGNVPEPVFSLGSPETVVPHQAGCPLRAPRTSRVGRGPVQAPEYEAGDPGRTPPAPPESHGLHELVRLFWFEELQNREIEVIIPGMTRALFTERAACLIWTVTDSRGRSEVALVNFTERPDQPRSGLAQIACVRTGRGRHVWTLPVLCAGAGGLDCTWPSPVSKLEKWEADRRPMYTWRRLCAQFCICVAFSAVLKESEARGSCGDLSHSLLPGEELSLGSWQVKKDEAQGGQGHMAPAVLQNSKIQCAGVRNKGAPRCASWIRNAVGTVCGRCGENRGASGPSSSDHPLSRVTVPELPTPFRCPGSSLPWESAHLSSPCLALAAVPPSSRNPLCRLVFPPPSLAAPRPALSNPLRSSSARMGDVVEDEVEFYTKAERYWQEVPPTVDGMLGGYGSISTIDINSSKKFLKRFLGESQGKTGTSCALDCGAGIGRITKRLLLPLFRAVDMVDVTPEFLEKARAYLGEEGKRVDNYYCCGLQDFQPQPGRYDVIWIQWVIELALFSATDSFQPFAELCCDILQPRTSKDASSVHLLPCNCSGSHLTDEHLVGFLRRCRGGLRVGGLIVVKDNVAHEGVILDEVDSSVCRDLPTLHGLIQQAGLQVLREERQEGFPKDIYPVQTLALR</sequence>
<dbReference type="PANTHER" id="PTHR12753">
    <property type="entry name" value="AD-003 - RELATED"/>
    <property type="match status" value="1"/>
</dbReference>
<dbReference type="SUPFAM" id="SSF53335">
    <property type="entry name" value="S-adenosyl-L-methionine-dependent methyltransferases"/>
    <property type="match status" value="2"/>
</dbReference>
<evidence type="ECO:0000256" key="4">
    <source>
        <dbReference type="ARBA" id="ARBA00022679"/>
    </source>
</evidence>
<evidence type="ECO:0000313" key="12">
    <source>
        <dbReference type="EMBL" id="MBN3323905.1"/>
    </source>
</evidence>
<evidence type="ECO:0000256" key="2">
    <source>
        <dbReference type="ARBA" id="ARBA00009059"/>
    </source>
</evidence>
<comment type="caution">
    <text evidence="12">The sequence shown here is derived from an EMBL/GenBank/DDBJ whole genome shotgun (WGS) entry which is preliminary data.</text>
</comment>
<dbReference type="InterPro" id="IPR008576">
    <property type="entry name" value="MeTrfase_NTM1"/>
</dbReference>